<dbReference type="GeneID" id="5075901"/>
<evidence type="ECO:0000256" key="1">
    <source>
        <dbReference type="SAM" id="Phobius"/>
    </source>
</evidence>
<dbReference type="KEGG" id="vg:5075901"/>
<reference evidence="3 4" key="1">
    <citation type="journal article" date="2006" name="Virology">
        <title>Infectious cDNA transcripts of Maize necrotic streak virus: infectivity and translational characteristics.</title>
        <authorList>
            <person name="Scheets K."/>
            <person name="Redinbaugh M.G."/>
        </authorList>
    </citation>
    <scope>NUCLEOTIDE SEQUENCE [LARGE SCALE GENOMIC DNA]</scope>
    <source>
        <strain evidence="3">Arizona</strain>
    </source>
</reference>
<evidence type="ECO:0000313" key="4">
    <source>
        <dbReference type="Proteomes" id="UP000029759"/>
    </source>
</evidence>
<dbReference type="EMBL" id="AF266518">
    <property type="protein sequence ID" value="AAG21221.1"/>
    <property type="molecule type" value="Genomic_RNA"/>
</dbReference>
<dbReference type="RefSeq" id="YP_459921.1">
    <property type="nucleotide sequence ID" value="NC_007729.1"/>
</dbReference>
<keyword evidence="4" id="KW-1185">Reference proteome</keyword>
<feature type="domain" description="Tombusvirus p33" evidence="2">
    <location>
        <begin position="110"/>
        <end position="260"/>
    </location>
</feature>
<dbReference type="Proteomes" id="UP000029759">
    <property type="component" value="Segment"/>
</dbReference>
<protein>
    <submittedName>
        <fullName evidence="3">p30 protein</fullName>
    </submittedName>
</protein>
<keyword evidence="1" id="KW-0812">Transmembrane</keyword>
<dbReference type="GO" id="GO:0003968">
    <property type="term" value="F:RNA-directed RNA polymerase activity"/>
    <property type="evidence" value="ECO:0007669"/>
    <property type="project" value="InterPro"/>
</dbReference>
<organism evidence="3 4">
    <name type="scientific">Maize necrotic streak virus</name>
    <name type="common">MNeSV</name>
    <dbReference type="NCBI Taxonomy" id="137556"/>
    <lineage>
        <taxon>Viruses</taxon>
        <taxon>Riboviria</taxon>
        <taxon>Orthornavirae</taxon>
        <taxon>Kitrinoviricota</taxon>
        <taxon>Tolucaviricetes</taxon>
        <taxon>Tolivirales</taxon>
        <taxon>Tombusviridae</taxon>
        <taxon>Procedovirinae</taxon>
        <taxon>Zeavirus</taxon>
        <taxon>Zeavirus zeae</taxon>
    </lineage>
</organism>
<organismHost>
    <name type="scientific">Zea mays</name>
    <name type="common">Maize</name>
    <dbReference type="NCBI Taxonomy" id="4577"/>
</organismHost>
<dbReference type="InterPro" id="IPR013707">
    <property type="entry name" value="Tombusvirus_p33"/>
</dbReference>
<dbReference type="OrthoDB" id="12338at10239"/>
<keyword evidence="1" id="KW-1133">Transmembrane helix</keyword>
<evidence type="ECO:0000313" key="3">
    <source>
        <dbReference type="EMBL" id="AAG21221.1"/>
    </source>
</evidence>
<proteinExistence type="predicted"/>
<feature type="transmembrane region" description="Helical" evidence="1">
    <location>
        <begin position="83"/>
        <end position="101"/>
    </location>
</feature>
<accession>Q9E351</accession>
<sequence>MELLNKLFGTERPIYVGDFAIGVNKPRNIDMFDLVCRLALKYIRTGRVERDVGTLTEFLVVIAKNDCAAKWDWLMRRGKGRDYIKPAIVAGIGILLPLLFAKRWYTRMATAVVTLPLTAVATYATLPRESLSAFKMRKEAMADMGDESDATECLEVWKAKSIKGPDGEEVVTGSRITRVVAKVKPRRNRYAAKIAQVARSKVGYLSNTPENRLIYQRVLIEIMDKDCVRYCDRDALLPVAIGLCFVYQEGVREASQLWGSTESLGLK</sequence>
<feature type="transmembrane region" description="Helical" evidence="1">
    <location>
        <begin position="107"/>
        <end position="126"/>
    </location>
</feature>
<evidence type="ECO:0000259" key="2">
    <source>
        <dbReference type="Pfam" id="PF08500"/>
    </source>
</evidence>
<dbReference type="Pfam" id="PF08500">
    <property type="entry name" value="Tombus_P33"/>
    <property type="match status" value="1"/>
</dbReference>
<name>Q9E351_MNESV</name>
<keyword evidence="1" id="KW-0472">Membrane</keyword>